<dbReference type="PROSITE" id="PS51898">
    <property type="entry name" value="TYR_RECOMBINASE"/>
    <property type="match status" value="1"/>
</dbReference>
<dbReference type="InterPro" id="IPR002104">
    <property type="entry name" value="Integrase_catalytic"/>
</dbReference>
<dbReference type="InterPro" id="IPR013762">
    <property type="entry name" value="Integrase-like_cat_sf"/>
</dbReference>
<dbReference type="GO" id="GO:0006310">
    <property type="term" value="P:DNA recombination"/>
    <property type="evidence" value="ECO:0007669"/>
    <property type="project" value="UniProtKB-KW"/>
</dbReference>
<evidence type="ECO:0000313" key="3">
    <source>
        <dbReference type="EMBL" id="KQB35169.1"/>
    </source>
</evidence>
<name>A0A0Q0VU75_9ARCH</name>
<dbReference type="SUPFAM" id="SSF56349">
    <property type="entry name" value="DNA breaking-rejoining enzymes"/>
    <property type="match status" value="1"/>
</dbReference>
<feature type="domain" description="Tyr recombinase" evidence="2">
    <location>
        <begin position="118"/>
        <end position="327"/>
    </location>
</feature>
<dbReference type="InParanoid" id="A0A0Q0VU75"/>
<dbReference type="InterPro" id="IPR011010">
    <property type="entry name" value="DNA_brk_join_enz"/>
</dbReference>
<evidence type="ECO:0000259" key="2">
    <source>
        <dbReference type="PROSITE" id="PS51898"/>
    </source>
</evidence>
<keyword evidence="4" id="KW-1185">Reference proteome</keyword>
<dbReference type="EMBL" id="LKBH01000181">
    <property type="protein sequence ID" value="KQB35169.1"/>
    <property type="molecule type" value="Genomic_DNA"/>
</dbReference>
<dbReference type="GO" id="GO:0015074">
    <property type="term" value="P:DNA integration"/>
    <property type="evidence" value="ECO:0007669"/>
    <property type="project" value="InterPro"/>
</dbReference>
<proteinExistence type="predicted"/>
<organism evidence="3 4">
    <name type="scientific">Acidiplasma cupricumulans</name>
    <dbReference type="NCBI Taxonomy" id="312540"/>
    <lineage>
        <taxon>Archaea</taxon>
        <taxon>Methanobacteriati</taxon>
        <taxon>Thermoplasmatota</taxon>
        <taxon>Thermoplasmata</taxon>
        <taxon>Thermoplasmatales</taxon>
        <taxon>Ferroplasmaceae</taxon>
        <taxon>Acidiplasma</taxon>
    </lineage>
</organism>
<keyword evidence="1" id="KW-0233">DNA recombination</keyword>
<accession>A0A0Q0VU75</accession>
<dbReference type="Proteomes" id="UP000050301">
    <property type="component" value="Unassembled WGS sequence"/>
</dbReference>
<evidence type="ECO:0000256" key="1">
    <source>
        <dbReference type="ARBA" id="ARBA00023172"/>
    </source>
</evidence>
<dbReference type="Gene3D" id="1.10.443.10">
    <property type="entry name" value="Intergrase catalytic core"/>
    <property type="match status" value="1"/>
</dbReference>
<evidence type="ECO:0000313" key="4">
    <source>
        <dbReference type="Proteomes" id="UP000050301"/>
    </source>
</evidence>
<sequence>MTMQPKYRELLLDEDVRRWFENLKAKSVLTATVALRNLGHYCELTETTPDEILNKARANEKDFRYEFTDFVRRMEKEGKAGSYIARFKKVILSWLKFNDIRLQLTVNISGENETPTIVNERVPSKEELARILRKATSRGRVAIAIMAFSGLRPESLGDYEGTDGLRLGDLKELKLSDEIQFDKIPATVMVKSKLSKARHQYFSFIGEEGSTYIREYLEERRKNGEHLTYESPLLQFDVRGVKKNAFLRTTLVTRDIREAIEQAGLKMRPYVLRAYFSTALDIAESKGLISHPWRQFIMGHKGDIEARYSTNKRLPPDIIDEMRESYNKSTKFLETRISDVSEENARLYLQQQLLSAVGYRQDEIDKMNLAETSTEDFQKLLRDKVAGAMTSNGSKQKLVPMNEIEKLLGEGYEFQAVLPNGKAIMKMPF</sequence>
<gene>
    <name evidence="3" type="ORF">AOG55_07685</name>
</gene>
<dbReference type="RefSeq" id="WP_055041002.1">
    <property type="nucleotide sequence ID" value="NZ_LKBH01000181.1"/>
</dbReference>
<reference evidence="3 4" key="1">
    <citation type="submission" date="2015-09" db="EMBL/GenBank/DDBJ databases">
        <title>Heavy metals and arsenic resistance mechanisms in polyextremophilic archaea of the family Ferroplasmaceae.</title>
        <authorList>
            <person name="Bulaev A.G."/>
            <person name="Kanygina A.V."/>
        </authorList>
    </citation>
    <scope>NUCLEOTIDE SEQUENCE [LARGE SCALE GENOMIC DNA]</scope>
    <source>
        <strain evidence="3 4">BH2</strain>
    </source>
</reference>
<comment type="caution">
    <text evidence="3">The sequence shown here is derived from an EMBL/GenBank/DDBJ whole genome shotgun (WGS) entry which is preliminary data.</text>
</comment>
<protein>
    <submittedName>
        <fullName evidence="3">Integrase</fullName>
    </submittedName>
</protein>
<dbReference type="GO" id="GO:0003677">
    <property type="term" value="F:DNA binding"/>
    <property type="evidence" value="ECO:0007669"/>
    <property type="project" value="InterPro"/>
</dbReference>
<dbReference type="AlphaFoldDB" id="A0A0Q0VU75"/>